<keyword evidence="3" id="KW-1185">Reference proteome</keyword>
<feature type="signal peptide" evidence="1">
    <location>
        <begin position="1"/>
        <end position="23"/>
    </location>
</feature>
<name>A0A8J2P1J1_9HEXA</name>
<gene>
    <name evidence="2" type="ORF">AFUS01_LOCUS16427</name>
</gene>
<dbReference type="EMBL" id="CAJVCH010150855">
    <property type="protein sequence ID" value="CAG7727594.1"/>
    <property type="molecule type" value="Genomic_DNA"/>
</dbReference>
<keyword evidence="1" id="KW-0732">Signal</keyword>
<protein>
    <submittedName>
        <fullName evidence="2">Uncharacterized protein</fullName>
    </submittedName>
</protein>
<feature type="chain" id="PRO_5035237390" evidence="1">
    <location>
        <begin position="24"/>
        <end position="75"/>
    </location>
</feature>
<sequence>MRLLSFSISMVFLIALFIDGNEGYFQYVEHPYWGGKYNPKKDPRTSVFVCRKSKKRCLNDWQCCSFRCFYNLRCK</sequence>
<proteinExistence type="predicted"/>
<evidence type="ECO:0000313" key="3">
    <source>
        <dbReference type="Proteomes" id="UP000708208"/>
    </source>
</evidence>
<comment type="caution">
    <text evidence="2">The sequence shown here is derived from an EMBL/GenBank/DDBJ whole genome shotgun (WGS) entry which is preliminary data.</text>
</comment>
<evidence type="ECO:0000256" key="1">
    <source>
        <dbReference type="SAM" id="SignalP"/>
    </source>
</evidence>
<dbReference type="AlphaFoldDB" id="A0A8J2P1J1"/>
<organism evidence="2 3">
    <name type="scientific">Allacma fusca</name>
    <dbReference type="NCBI Taxonomy" id="39272"/>
    <lineage>
        <taxon>Eukaryota</taxon>
        <taxon>Metazoa</taxon>
        <taxon>Ecdysozoa</taxon>
        <taxon>Arthropoda</taxon>
        <taxon>Hexapoda</taxon>
        <taxon>Collembola</taxon>
        <taxon>Symphypleona</taxon>
        <taxon>Sminthuridae</taxon>
        <taxon>Allacma</taxon>
    </lineage>
</organism>
<evidence type="ECO:0000313" key="2">
    <source>
        <dbReference type="EMBL" id="CAG7727594.1"/>
    </source>
</evidence>
<reference evidence="2" key="1">
    <citation type="submission" date="2021-06" db="EMBL/GenBank/DDBJ databases">
        <authorList>
            <person name="Hodson N. C."/>
            <person name="Mongue J. A."/>
            <person name="Jaron S. K."/>
        </authorList>
    </citation>
    <scope>NUCLEOTIDE SEQUENCE</scope>
</reference>
<dbReference type="Proteomes" id="UP000708208">
    <property type="component" value="Unassembled WGS sequence"/>
</dbReference>
<accession>A0A8J2P1J1</accession>